<reference evidence="1 2" key="1">
    <citation type="journal article" date="2024" name="IMA Fungus">
        <title>IMA Genome - F19 : A genome assembly and annotation guide to empower mycologists, including annotated draft genome sequences of Ceratocystis pirilliformis, Diaporthe australafricana, Fusarium ophioides, Paecilomyces lecythidis, and Sporothrix stenoceras.</title>
        <authorList>
            <person name="Aylward J."/>
            <person name="Wilson A.M."/>
            <person name="Visagie C.M."/>
            <person name="Spraker J."/>
            <person name="Barnes I."/>
            <person name="Buitendag C."/>
            <person name="Ceriani C."/>
            <person name="Del Mar Angel L."/>
            <person name="du Plessis D."/>
            <person name="Fuchs T."/>
            <person name="Gasser K."/>
            <person name="Kramer D."/>
            <person name="Li W."/>
            <person name="Munsamy K."/>
            <person name="Piso A."/>
            <person name="Price J.L."/>
            <person name="Sonnekus B."/>
            <person name="Thomas C."/>
            <person name="van der Nest A."/>
            <person name="van Dijk A."/>
            <person name="van Heerden A."/>
            <person name="van Vuuren N."/>
            <person name="Yilmaz N."/>
            <person name="Duong T.A."/>
            <person name="van der Merwe N.A."/>
            <person name="Wingfield M.J."/>
            <person name="Wingfield B.D."/>
        </authorList>
    </citation>
    <scope>NUCLEOTIDE SEQUENCE [LARGE SCALE GENOMIC DNA]</scope>
    <source>
        <strain evidence="1 2">CMW 18167</strain>
    </source>
</reference>
<dbReference type="Proteomes" id="UP001583193">
    <property type="component" value="Unassembled WGS sequence"/>
</dbReference>
<evidence type="ECO:0000313" key="2">
    <source>
        <dbReference type="Proteomes" id="UP001583193"/>
    </source>
</evidence>
<dbReference type="EMBL" id="JAVDPF010000015">
    <property type="protein sequence ID" value="KAL1876649.1"/>
    <property type="molecule type" value="Genomic_DNA"/>
</dbReference>
<accession>A0ABR3XM24</accession>
<sequence>MSTDEEQVPESVFLNYSIRTVLERKNDHGVEYDFLEPWASEYVDAIRARRYGDAIWARYHITRMHNRDSDDDETVIKEIEQDAREYRENDPDEYADAILFYADNSSADGHPGLIETIMRIAHEDASKHHAKVEAEERAEAEAHLNWIVTTFADGEAKLAEALDRVKSPSRQY</sequence>
<organism evidence="1 2">
    <name type="scientific">Paecilomyces lecythidis</name>
    <dbReference type="NCBI Taxonomy" id="3004212"/>
    <lineage>
        <taxon>Eukaryota</taxon>
        <taxon>Fungi</taxon>
        <taxon>Dikarya</taxon>
        <taxon>Ascomycota</taxon>
        <taxon>Pezizomycotina</taxon>
        <taxon>Eurotiomycetes</taxon>
        <taxon>Eurotiomycetidae</taxon>
        <taxon>Eurotiales</taxon>
        <taxon>Thermoascaceae</taxon>
        <taxon>Paecilomyces</taxon>
    </lineage>
</organism>
<proteinExistence type="predicted"/>
<comment type="caution">
    <text evidence="1">The sequence shown here is derived from an EMBL/GenBank/DDBJ whole genome shotgun (WGS) entry which is preliminary data.</text>
</comment>
<keyword evidence="2" id="KW-1185">Reference proteome</keyword>
<gene>
    <name evidence="1" type="ORF">Plec18167_005056</name>
</gene>
<evidence type="ECO:0000313" key="1">
    <source>
        <dbReference type="EMBL" id="KAL1876649.1"/>
    </source>
</evidence>
<protein>
    <submittedName>
        <fullName evidence="1">Uncharacterized protein</fullName>
    </submittedName>
</protein>
<name>A0ABR3XM24_9EURO</name>